<protein>
    <submittedName>
        <fullName evidence="2">Uncharacterized protein</fullName>
    </submittedName>
</protein>
<dbReference type="EMBL" id="JAVFHQ010000089">
    <property type="protein sequence ID" value="KAK4539592.1"/>
    <property type="molecule type" value="Genomic_DNA"/>
</dbReference>
<evidence type="ECO:0000313" key="3">
    <source>
        <dbReference type="Proteomes" id="UP001324427"/>
    </source>
</evidence>
<evidence type="ECO:0000256" key="1">
    <source>
        <dbReference type="SAM" id="MobiDB-lite"/>
    </source>
</evidence>
<proteinExistence type="predicted"/>
<dbReference type="AlphaFoldDB" id="A0AAV9J4A7"/>
<evidence type="ECO:0000313" key="2">
    <source>
        <dbReference type="EMBL" id="KAK4539592.1"/>
    </source>
</evidence>
<organism evidence="2 3">
    <name type="scientific">Oleoguttula mirabilis</name>
    <dbReference type="NCBI Taxonomy" id="1507867"/>
    <lineage>
        <taxon>Eukaryota</taxon>
        <taxon>Fungi</taxon>
        <taxon>Dikarya</taxon>
        <taxon>Ascomycota</taxon>
        <taxon>Pezizomycotina</taxon>
        <taxon>Dothideomycetes</taxon>
        <taxon>Dothideomycetidae</taxon>
        <taxon>Mycosphaerellales</taxon>
        <taxon>Teratosphaeriaceae</taxon>
        <taxon>Oleoguttula</taxon>
    </lineage>
</organism>
<feature type="compositionally biased region" description="Basic and acidic residues" evidence="1">
    <location>
        <begin position="238"/>
        <end position="269"/>
    </location>
</feature>
<reference evidence="2 3" key="1">
    <citation type="submission" date="2021-11" db="EMBL/GenBank/DDBJ databases">
        <title>Black yeast isolated from Biological Soil Crust.</title>
        <authorList>
            <person name="Kurbessoian T."/>
        </authorList>
    </citation>
    <scope>NUCLEOTIDE SEQUENCE [LARGE SCALE GENOMIC DNA]</scope>
    <source>
        <strain evidence="2 3">CCFEE 5522</strain>
    </source>
</reference>
<gene>
    <name evidence="2" type="ORF">LTR36_010528</name>
</gene>
<name>A0AAV9J4A7_9PEZI</name>
<accession>A0AAV9J4A7</accession>
<comment type="caution">
    <text evidence="2">The sequence shown here is derived from an EMBL/GenBank/DDBJ whole genome shotgun (WGS) entry which is preliminary data.</text>
</comment>
<sequence length="269" mass="29812">MSTGASTADNPATGGLVSCASTPPAARPPLACLPAGVQGVAYRRPAVFKHHYPPLTTLSFGSLVQKKSTLLTKSAAFDQEDPAICIFRKCKNKNNSTPPSSHSVESEEPSIASFIHAAQRKEPTRGRASWVPEAWSYRLRIGTGVNDTELPGLACTPHQTGISLQWEPMLRRYFTEVAELRRLLDAHVKEPDRSLQQAAAVEDGKVVVQDVMTMELLSRSLVRAKEKIAERLYSSRAARPEREKGELEQAERERWEREEDQRALMAHAE</sequence>
<feature type="region of interest" description="Disordered" evidence="1">
    <location>
        <begin position="233"/>
        <end position="269"/>
    </location>
</feature>
<keyword evidence="3" id="KW-1185">Reference proteome</keyword>
<dbReference type="Proteomes" id="UP001324427">
    <property type="component" value="Unassembled WGS sequence"/>
</dbReference>